<dbReference type="Proteomes" id="UP000199649">
    <property type="component" value="Chromosome I"/>
</dbReference>
<accession>A0A1H1S9B4</accession>
<evidence type="ECO:0000313" key="1">
    <source>
        <dbReference type="EMBL" id="SDS44565.1"/>
    </source>
</evidence>
<name>A0A1H1S9B4_9MICO</name>
<dbReference type="AlphaFoldDB" id="A0A1H1S9B4"/>
<gene>
    <name evidence="1" type="ORF">SAMN04489719_2339</name>
</gene>
<sequence>METVKIRTPQSLLRLLPRLVGQVDAPALVALPFSGGRSGMPMVLDLPALGSGRDDASDDPGEEALLDAVVRAIASGGLGADAVVLIACLGAPLGGRALPLQRELLGIAERLDARGVRALEVLALAPDAWGDYARPDAPRGPLAELDLLDDPAPGVPEPAAAPGVPSGDGGTAARAVLTWLASLEQHDLDAVDADPVGALEFAVSLAHRLGDGPSGLGVDPARAAALAILLVESPAIRDLAIELAIDGVDAGVATLAAGASGDAQAGAAAADRFLGTGPAPDPDRLLDRLRRWTAIAEAAPLEARAPLLVIVGFLHFFVGRGRTAARCAELAMALDPLLTMAPLLRDVVDAKGAPDWVLRSGDA</sequence>
<protein>
    <recommendedName>
        <fullName evidence="3">DUF4192 domain-containing protein</fullName>
    </recommendedName>
</protein>
<proteinExistence type="predicted"/>
<dbReference type="STRING" id="684552.SAMN04489719_2339"/>
<organism evidence="1 2">
    <name type="scientific">Agrococcus carbonis</name>
    <dbReference type="NCBI Taxonomy" id="684552"/>
    <lineage>
        <taxon>Bacteria</taxon>
        <taxon>Bacillati</taxon>
        <taxon>Actinomycetota</taxon>
        <taxon>Actinomycetes</taxon>
        <taxon>Micrococcales</taxon>
        <taxon>Microbacteriaceae</taxon>
        <taxon>Agrococcus</taxon>
    </lineage>
</organism>
<evidence type="ECO:0008006" key="3">
    <source>
        <dbReference type="Google" id="ProtNLM"/>
    </source>
</evidence>
<evidence type="ECO:0000313" key="2">
    <source>
        <dbReference type="Proteomes" id="UP000199649"/>
    </source>
</evidence>
<keyword evidence="2" id="KW-1185">Reference proteome</keyword>
<reference evidence="2" key="1">
    <citation type="submission" date="2016-10" db="EMBL/GenBank/DDBJ databases">
        <authorList>
            <person name="Varghese N."/>
            <person name="Submissions S."/>
        </authorList>
    </citation>
    <scope>NUCLEOTIDE SEQUENCE [LARGE SCALE GENOMIC DNA]</scope>
    <source>
        <strain evidence="2">DSM 22965</strain>
    </source>
</reference>
<dbReference type="OrthoDB" id="4954868at2"/>
<dbReference type="EMBL" id="LT629734">
    <property type="protein sequence ID" value="SDS44565.1"/>
    <property type="molecule type" value="Genomic_DNA"/>
</dbReference>
<dbReference type="RefSeq" id="WP_092667164.1">
    <property type="nucleotide sequence ID" value="NZ_LT629734.1"/>
</dbReference>